<evidence type="ECO:0000313" key="5">
    <source>
        <dbReference type="EnsemblMetazoa" id="GAUT020671-PA"/>
    </source>
</evidence>
<dbReference type="GO" id="GO:0005783">
    <property type="term" value="C:endoplasmic reticulum"/>
    <property type="evidence" value="ECO:0007669"/>
    <property type="project" value="UniProtKB-SubCell"/>
</dbReference>
<name>A0A1A9UZD9_GLOAU</name>
<evidence type="ECO:0000256" key="2">
    <source>
        <dbReference type="ARBA" id="ARBA00022801"/>
    </source>
</evidence>
<dbReference type="GO" id="GO:0006508">
    <property type="term" value="P:proteolysis"/>
    <property type="evidence" value="ECO:0007669"/>
    <property type="project" value="InterPro"/>
</dbReference>
<keyword evidence="3" id="KW-0256">Endoplasmic reticulum</keyword>
<dbReference type="STRING" id="7395.A0A1A9UZD9"/>
<proteinExistence type="predicted"/>
<dbReference type="GO" id="GO:0008235">
    <property type="term" value="F:metalloexopeptidase activity"/>
    <property type="evidence" value="ECO:0007669"/>
    <property type="project" value="InterPro"/>
</dbReference>
<evidence type="ECO:0000256" key="1">
    <source>
        <dbReference type="ARBA" id="ARBA00004240"/>
    </source>
</evidence>
<dbReference type="Gene3D" id="3.40.630.10">
    <property type="entry name" value="Zn peptidases"/>
    <property type="match status" value="1"/>
</dbReference>
<keyword evidence="2" id="KW-0378">Hydrolase</keyword>
<dbReference type="EnsemblMetazoa" id="GAUT020671-RA">
    <property type="protein sequence ID" value="GAUT020671-PA"/>
    <property type="gene ID" value="GAUT020671"/>
</dbReference>
<organism evidence="5 6">
    <name type="scientific">Glossina austeni</name>
    <name type="common">Savannah tsetse fly</name>
    <dbReference type="NCBI Taxonomy" id="7395"/>
    <lineage>
        <taxon>Eukaryota</taxon>
        <taxon>Metazoa</taxon>
        <taxon>Ecdysozoa</taxon>
        <taxon>Arthropoda</taxon>
        <taxon>Hexapoda</taxon>
        <taxon>Insecta</taxon>
        <taxon>Pterygota</taxon>
        <taxon>Neoptera</taxon>
        <taxon>Endopterygota</taxon>
        <taxon>Diptera</taxon>
        <taxon>Brachycera</taxon>
        <taxon>Muscomorpha</taxon>
        <taxon>Hippoboscoidea</taxon>
        <taxon>Glossinidae</taxon>
        <taxon>Glossina</taxon>
    </lineage>
</organism>
<dbReference type="AlphaFoldDB" id="A0A1A9UZD9"/>
<feature type="transmembrane region" description="Helical" evidence="4">
    <location>
        <begin position="20"/>
        <end position="41"/>
    </location>
</feature>
<keyword evidence="6" id="KW-1185">Reference proteome</keyword>
<dbReference type="PANTHER" id="PTHR12147">
    <property type="entry name" value="METALLOPEPTIDASE M28 FAMILY MEMBER"/>
    <property type="match status" value="1"/>
</dbReference>
<dbReference type="VEuPathDB" id="VectorBase:GAUT020671"/>
<dbReference type="PANTHER" id="PTHR12147:SF22">
    <property type="entry name" value="ENDOPLASMIC RETICULUM METALLOPEPTIDASE 1"/>
    <property type="match status" value="1"/>
</dbReference>
<dbReference type="PROSITE" id="PS00758">
    <property type="entry name" value="ARGE_DAPE_CPG2_1"/>
    <property type="match status" value="1"/>
</dbReference>
<reference evidence="5" key="1">
    <citation type="submission" date="2020-05" db="UniProtKB">
        <authorList>
            <consortium name="EnsemblMetazoa"/>
        </authorList>
    </citation>
    <scope>IDENTIFICATION</scope>
    <source>
        <strain evidence="5">TTRI</strain>
    </source>
</reference>
<keyword evidence="4" id="KW-0472">Membrane</keyword>
<accession>A0A1A9UZD9</accession>
<evidence type="ECO:0008006" key="7">
    <source>
        <dbReference type="Google" id="ProtNLM"/>
    </source>
</evidence>
<dbReference type="InterPro" id="IPR045175">
    <property type="entry name" value="M28_fam"/>
</dbReference>
<dbReference type="InterPro" id="IPR001261">
    <property type="entry name" value="ArgE/DapE_CS"/>
</dbReference>
<sequence>MKSKYETMKVIYYRSKLDWYWAPVFVAFWFLLFYIVVISSFNNFPENIAIAEEMNNTDRFIGERAENVLMRLSKIGPKVVGTPANEQSAVQFLLNELSKIREDARHDIYIIQEDVQIASGNYVLWEMVNIYQSIQNVVVKVTPRNSESSSSLLLNSHYDTVPGSSDIARRSTGFACVFLAFLALLTEPTKQILVLWTKGNEGFENIRAMISVRIFS</sequence>
<dbReference type="SUPFAM" id="SSF53187">
    <property type="entry name" value="Zn-dependent exopeptidases"/>
    <property type="match status" value="1"/>
</dbReference>
<comment type="subcellular location">
    <subcellularLocation>
        <location evidence="1">Endoplasmic reticulum</location>
    </subcellularLocation>
</comment>
<protein>
    <recommendedName>
        <fullName evidence="7">Peptidase M28 domain-containing protein</fullName>
    </recommendedName>
</protein>
<evidence type="ECO:0000313" key="6">
    <source>
        <dbReference type="Proteomes" id="UP000078200"/>
    </source>
</evidence>
<dbReference type="Proteomes" id="UP000078200">
    <property type="component" value="Unassembled WGS sequence"/>
</dbReference>
<evidence type="ECO:0000256" key="3">
    <source>
        <dbReference type="ARBA" id="ARBA00022824"/>
    </source>
</evidence>
<keyword evidence="4" id="KW-1133">Transmembrane helix</keyword>
<keyword evidence="4" id="KW-0812">Transmembrane</keyword>
<evidence type="ECO:0000256" key="4">
    <source>
        <dbReference type="SAM" id="Phobius"/>
    </source>
</evidence>